<feature type="modified residue" description="4-aspartylphosphate" evidence="2">
    <location>
        <position position="52"/>
    </location>
</feature>
<dbReference type="SMART" id="SM00448">
    <property type="entry name" value="REC"/>
    <property type="match status" value="1"/>
</dbReference>
<dbReference type="Pfam" id="PF00072">
    <property type="entry name" value="Response_reg"/>
    <property type="match status" value="1"/>
</dbReference>
<gene>
    <name evidence="4" type="ORF">DL237_15840</name>
</gene>
<comment type="caution">
    <text evidence="4">The sequence shown here is derived from an EMBL/GenBank/DDBJ whole genome shotgun (WGS) entry which is preliminary data.</text>
</comment>
<organism evidence="4 5">
    <name type="scientific">Pseudooceanicola sediminis</name>
    <dbReference type="NCBI Taxonomy" id="2211117"/>
    <lineage>
        <taxon>Bacteria</taxon>
        <taxon>Pseudomonadati</taxon>
        <taxon>Pseudomonadota</taxon>
        <taxon>Alphaproteobacteria</taxon>
        <taxon>Rhodobacterales</taxon>
        <taxon>Paracoccaceae</taxon>
        <taxon>Pseudooceanicola</taxon>
    </lineage>
</organism>
<protein>
    <submittedName>
        <fullName evidence="4">Response regulator</fullName>
    </submittedName>
</protein>
<sequence>MARILIADDDPDYLAAFCDGMRALGHRVTGVQQGSEVVPTLRTTQYDIVFLDVLMRGGGAITLIHAVRACDPDIPVIIITGNSEIIESAVFEQGLRQAQAKVTKTASLVDLERLIRQFAH</sequence>
<name>A0A399J3S0_9RHOB</name>
<feature type="domain" description="Response regulatory" evidence="3">
    <location>
        <begin position="3"/>
        <end position="119"/>
    </location>
</feature>
<evidence type="ECO:0000256" key="1">
    <source>
        <dbReference type="ARBA" id="ARBA00022553"/>
    </source>
</evidence>
<dbReference type="InterPro" id="IPR050595">
    <property type="entry name" value="Bact_response_regulator"/>
</dbReference>
<proteinExistence type="predicted"/>
<dbReference type="PANTHER" id="PTHR44591:SF3">
    <property type="entry name" value="RESPONSE REGULATORY DOMAIN-CONTAINING PROTEIN"/>
    <property type="match status" value="1"/>
</dbReference>
<keyword evidence="1 2" id="KW-0597">Phosphoprotein</keyword>
<evidence type="ECO:0000313" key="5">
    <source>
        <dbReference type="Proteomes" id="UP000265848"/>
    </source>
</evidence>
<accession>A0A399J3S0</accession>
<dbReference type="AlphaFoldDB" id="A0A399J3S0"/>
<evidence type="ECO:0000259" key="3">
    <source>
        <dbReference type="PROSITE" id="PS50110"/>
    </source>
</evidence>
<dbReference type="PANTHER" id="PTHR44591">
    <property type="entry name" value="STRESS RESPONSE REGULATOR PROTEIN 1"/>
    <property type="match status" value="1"/>
</dbReference>
<dbReference type="RefSeq" id="WP_119400068.1">
    <property type="nucleotide sequence ID" value="NZ_QWJJ01000015.1"/>
</dbReference>
<dbReference type="OrthoDB" id="9802155at2"/>
<dbReference type="InterPro" id="IPR001789">
    <property type="entry name" value="Sig_transdc_resp-reg_receiver"/>
</dbReference>
<dbReference type="InterPro" id="IPR011006">
    <property type="entry name" value="CheY-like_superfamily"/>
</dbReference>
<evidence type="ECO:0000313" key="4">
    <source>
        <dbReference type="EMBL" id="RII37606.1"/>
    </source>
</evidence>
<reference evidence="4 5" key="1">
    <citation type="submission" date="2018-08" db="EMBL/GenBank/DDBJ databases">
        <title>Pseudooceanicola sediminis CY03 in the family Rhodobacteracea.</title>
        <authorList>
            <person name="Zhang Y.-J."/>
        </authorList>
    </citation>
    <scope>NUCLEOTIDE SEQUENCE [LARGE SCALE GENOMIC DNA]</scope>
    <source>
        <strain evidence="4 5">CY03</strain>
    </source>
</reference>
<dbReference type="GO" id="GO:0000160">
    <property type="term" value="P:phosphorelay signal transduction system"/>
    <property type="evidence" value="ECO:0007669"/>
    <property type="project" value="InterPro"/>
</dbReference>
<evidence type="ECO:0000256" key="2">
    <source>
        <dbReference type="PROSITE-ProRule" id="PRU00169"/>
    </source>
</evidence>
<keyword evidence="5" id="KW-1185">Reference proteome</keyword>
<dbReference type="SUPFAM" id="SSF52172">
    <property type="entry name" value="CheY-like"/>
    <property type="match status" value="1"/>
</dbReference>
<dbReference type="CDD" id="cd00156">
    <property type="entry name" value="REC"/>
    <property type="match status" value="1"/>
</dbReference>
<dbReference type="PROSITE" id="PS50110">
    <property type="entry name" value="RESPONSE_REGULATORY"/>
    <property type="match status" value="1"/>
</dbReference>
<dbReference type="Gene3D" id="3.40.50.2300">
    <property type="match status" value="1"/>
</dbReference>
<dbReference type="EMBL" id="QWJJ01000015">
    <property type="protein sequence ID" value="RII37606.1"/>
    <property type="molecule type" value="Genomic_DNA"/>
</dbReference>
<dbReference type="Proteomes" id="UP000265848">
    <property type="component" value="Unassembled WGS sequence"/>
</dbReference>